<feature type="binding site" evidence="3">
    <location>
        <position position="98"/>
    </location>
    <ligand>
        <name>Zn(2+)</name>
        <dbReference type="ChEBI" id="CHEBI:29105"/>
        <label>2</label>
    </ligand>
</feature>
<evidence type="ECO:0000313" key="5">
    <source>
        <dbReference type="EMBL" id="TKZ22391.1"/>
    </source>
</evidence>
<dbReference type="Pfam" id="PF07687">
    <property type="entry name" value="M20_dimer"/>
    <property type="match status" value="1"/>
</dbReference>
<dbReference type="Gene3D" id="3.30.70.360">
    <property type="match status" value="1"/>
</dbReference>
<evidence type="ECO:0000256" key="3">
    <source>
        <dbReference type="PIRSR" id="PIRSR001235-1"/>
    </source>
</evidence>
<feature type="binding site" evidence="3">
    <location>
        <position position="194"/>
    </location>
    <ligand>
        <name>Zn(2+)</name>
        <dbReference type="ChEBI" id="CHEBI:29105"/>
        <label>1</label>
    </ligand>
</feature>
<dbReference type="NCBIfam" id="NF006769">
    <property type="entry name" value="PRK09290.1-3"/>
    <property type="match status" value="1"/>
</dbReference>
<feature type="binding site" evidence="3">
    <location>
        <position position="87"/>
    </location>
    <ligand>
        <name>Zn(2+)</name>
        <dbReference type="ChEBI" id="CHEBI:29105"/>
        <label>1</label>
    </ligand>
</feature>
<keyword evidence="2 5" id="KW-0378">Hydrolase</keyword>
<dbReference type="Gene3D" id="3.40.630.10">
    <property type="entry name" value="Zn peptidases"/>
    <property type="match status" value="1"/>
</dbReference>
<gene>
    <name evidence="5" type="ORF">FAP39_00530</name>
</gene>
<dbReference type="PANTHER" id="PTHR32494:SF5">
    <property type="entry name" value="ALLANTOATE AMIDOHYDROLASE"/>
    <property type="match status" value="1"/>
</dbReference>
<comment type="similarity">
    <text evidence="1">Belongs to the peptidase M20 family.</text>
</comment>
<dbReference type="RefSeq" id="WP_138014409.1">
    <property type="nucleotide sequence ID" value="NZ_SULI01000001.1"/>
</dbReference>
<dbReference type="Proteomes" id="UP000306575">
    <property type="component" value="Unassembled WGS sequence"/>
</dbReference>
<proteinExistence type="inferred from homology"/>
<feature type="binding site" evidence="3">
    <location>
        <position position="386"/>
    </location>
    <ligand>
        <name>Zn(2+)</name>
        <dbReference type="ChEBI" id="CHEBI:29105"/>
        <label>2</label>
    </ligand>
</feature>
<evidence type="ECO:0000313" key="6">
    <source>
        <dbReference type="Proteomes" id="UP000306575"/>
    </source>
</evidence>
<dbReference type="InterPro" id="IPR011650">
    <property type="entry name" value="Peptidase_M20_dimer"/>
</dbReference>
<accession>A0A4V6F3E3</accession>
<dbReference type="NCBIfam" id="NF009527">
    <property type="entry name" value="PRK12891.1"/>
    <property type="match status" value="1"/>
</dbReference>
<dbReference type="Pfam" id="PF01546">
    <property type="entry name" value="Peptidase_M20"/>
    <property type="match status" value="1"/>
</dbReference>
<dbReference type="PANTHER" id="PTHR32494">
    <property type="entry name" value="ALLANTOATE DEIMINASE-RELATED"/>
    <property type="match status" value="1"/>
</dbReference>
<dbReference type="InterPro" id="IPR002933">
    <property type="entry name" value="Peptidase_M20"/>
</dbReference>
<dbReference type="AlphaFoldDB" id="A0A4V6F3E3"/>
<reference evidence="5 6" key="1">
    <citation type="submission" date="2019-04" db="EMBL/GenBank/DDBJ databases">
        <title>Genome sequence of Pelagicola litoralis CL-ES2.</title>
        <authorList>
            <person name="Cao J."/>
        </authorList>
    </citation>
    <scope>NUCLEOTIDE SEQUENCE [LARGE SCALE GENOMIC DNA]</scope>
    <source>
        <strain evidence="5 6">CL-ES2</strain>
    </source>
</reference>
<organism evidence="5 6">
    <name type="scientific">Shimia litoralis</name>
    <dbReference type="NCBI Taxonomy" id="420403"/>
    <lineage>
        <taxon>Bacteria</taxon>
        <taxon>Pseudomonadati</taxon>
        <taxon>Pseudomonadota</taxon>
        <taxon>Alphaproteobacteria</taxon>
        <taxon>Rhodobacterales</taxon>
        <taxon>Roseobacteraceae</taxon>
    </lineage>
</organism>
<dbReference type="EMBL" id="SULI01000001">
    <property type="protein sequence ID" value="TKZ22391.1"/>
    <property type="molecule type" value="Genomic_DNA"/>
</dbReference>
<dbReference type="OrthoDB" id="9808195at2"/>
<evidence type="ECO:0000256" key="1">
    <source>
        <dbReference type="ARBA" id="ARBA00006153"/>
    </source>
</evidence>
<name>A0A4V6F3E3_9RHOB</name>
<dbReference type="InterPro" id="IPR010158">
    <property type="entry name" value="Amidase_Cbmase"/>
</dbReference>
<keyword evidence="3" id="KW-0862">Zinc</keyword>
<sequence length="416" mass="44985">MSAPGENLKINGDRLWDSLMEMAKIGPGVAGGNNRQTVTDEDGEGRALFQTWCEEVGCTMGLDTMGNMFAEYPGTDPDALPVYMGSHLDTQPTGGKYDGVLGVLGGLEVLRTIKDLGIKTKHPIVVTNWTNEEGTRYAPAMLSSGVFAGIHTEEWAYDREDAEGLKFGDELKRIGWRGDEPVGGRKMHAMFELHIEQGPILEAEGKDIGVVTHGQGLSWTQVTIEGKDSHTGSTPMPMRKNAGLGMAKVLQKVDEIAWSHAPHAVGAAGHIDVYPNSRNVIPGKVVFTVDFRSPELSVIEDMEARLRVEGQKIADDMGLTIAFEKVGGFDPVAFDETCVTAVRNAAERLGYSHRDLISGAGHDACWINQVAPTAMIMCPCVDGLSHNEAEEISREWAAAGTDVMLHAVLETAEIVE</sequence>
<dbReference type="GO" id="GO:0016813">
    <property type="term" value="F:hydrolase activity, acting on carbon-nitrogen (but not peptide) bonds, in linear amidines"/>
    <property type="evidence" value="ECO:0007669"/>
    <property type="project" value="InterPro"/>
</dbReference>
<dbReference type="SUPFAM" id="SSF55031">
    <property type="entry name" value="Bacterial exopeptidase dimerisation domain"/>
    <property type="match status" value="1"/>
</dbReference>
<dbReference type="InterPro" id="IPR036264">
    <property type="entry name" value="Bact_exopeptidase_dim_dom"/>
</dbReference>
<protein>
    <submittedName>
        <fullName evidence="5">Zn-dependent hydrolase</fullName>
    </submittedName>
</protein>
<comment type="caution">
    <text evidence="5">The sequence shown here is derived from an EMBL/GenBank/DDBJ whole genome shotgun (WGS) entry which is preliminary data.</text>
</comment>
<keyword evidence="6" id="KW-1185">Reference proteome</keyword>
<evidence type="ECO:0000259" key="4">
    <source>
        <dbReference type="Pfam" id="PF07687"/>
    </source>
</evidence>
<dbReference type="CDD" id="cd03884">
    <property type="entry name" value="M20_bAS"/>
    <property type="match status" value="1"/>
</dbReference>
<dbReference type="GO" id="GO:0046872">
    <property type="term" value="F:metal ion binding"/>
    <property type="evidence" value="ECO:0007669"/>
    <property type="project" value="UniProtKB-KW"/>
</dbReference>
<feature type="binding site" evidence="3">
    <location>
        <position position="98"/>
    </location>
    <ligand>
        <name>Zn(2+)</name>
        <dbReference type="ChEBI" id="CHEBI:29105"/>
        <label>1</label>
    </ligand>
</feature>
<comment type="cofactor">
    <cofactor evidence="3">
        <name>Zn(2+)</name>
        <dbReference type="ChEBI" id="CHEBI:29105"/>
    </cofactor>
    <text evidence="3">Binds 2 Zn(2+) ions per subunit.</text>
</comment>
<feature type="binding site" evidence="3">
    <location>
        <position position="133"/>
    </location>
    <ligand>
        <name>Zn(2+)</name>
        <dbReference type="ChEBI" id="CHEBI:29105"/>
        <label>2</label>
    </ligand>
</feature>
<keyword evidence="3" id="KW-0479">Metal-binding</keyword>
<dbReference type="NCBIfam" id="TIGR01879">
    <property type="entry name" value="hydantase"/>
    <property type="match status" value="1"/>
</dbReference>
<dbReference type="PIRSF" id="PIRSF001235">
    <property type="entry name" value="Amidase_carbamoylase"/>
    <property type="match status" value="1"/>
</dbReference>
<evidence type="ECO:0000256" key="2">
    <source>
        <dbReference type="ARBA" id="ARBA00022801"/>
    </source>
</evidence>
<dbReference type="SUPFAM" id="SSF53187">
    <property type="entry name" value="Zn-dependent exopeptidases"/>
    <property type="match status" value="1"/>
</dbReference>
<feature type="domain" description="Peptidase M20 dimerisation" evidence="4">
    <location>
        <begin position="215"/>
        <end position="306"/>
    </location>
</feature>